<keyword evidence="12" id="KW-0046">Antibiotic resistance</keyword>
<dbReference type="GO" id="GO:0046677">
    <property type="term" value="P:response to antibiotic"/>
    <property type="evidence" value="ECO:0007669"/>
    <property type="project" value="UniProtKB-KW"/>
</dbReference>
<dbReference type="STRING" id="54914.AV540_11615"/>
<dbReference type="GO" id="GO:0005886">
    <property type="term" value="C:plasma membrane"/>
    <property type="evidence" value="ECO:0007669"/>
    <property type="project" value="UniProtKB-SubCell"/>
</dbReference>
<feature type="transmembrane region" description="Helical" evidence="14">
    <location>
        <begin position="346"/>
        <end position="363"/>
    </location>
</feature>
<evidence type="ECO:0000256" key="11">
    <source>
        <dbReference type="ARBA" id="ARBA00023136"/>
    </source>
</evidence>
<feature type="transmembrane region" description="Helical" evidence="14">
    <location>
        <begin position="197"/>
        <end position="216"/>
    </location>
</feature>
<feature type="transmembrane region" description="Helical" evidence="14">
    <location>
        <begin position="384"/>
        <end position="406"/>
    </location>
</feature>
<organism evidence="16 17">
    <name type="scientific">Brevibacillus parabrevis</name>
    <dbReference type="NCBI Taxonomy" id="54914"/>
    <lineage>
        <taxon>Bacteria</taxon>
        <taxon>Bacillati</taxon>
        <taxon>Bacillota</taxon>
        <taxon>Bacilli</taxon>
        <taxon>Bacillales</taxon>
        <taxon>Paenibacillaceae</taxon>
        <taxon>Brevibacillus</taxon>
    </lineage>
</organism>
<dbReference type="Proteomes" id="UP000316882">
    <property type="component" value="Unassembled WGS sequence"/>
</dbReference>
<dbReference type="SUPFAM" id="SSF103473">
    <property type="entry name" value="MFS general substrate transporter"/>
    <property type="match status" value="1"/>
</dbReference>
<keyword evidence="4" id="KW-0813">Transport</keyword>
<evidence type="ECO:0000259" key="15">
    <source>
        <dbReference type="PROSITE" id="PS50850"/>
    </source>
</evidence>
<evidence type="ECO:0000256" key="3">
    <source>
        <dbReference type="ARBA" id="ARBA00007520"/>
    </source>
</evidence>
<evidence type="ECO:0000256" key="5">
    <source>
        <dbReference type="ARBA" id="ARBA00022449"/>
    </source>
</evidence>
<name>A0A4Y3PPQ2_BREPA</name>
<feature type="transmembrane region" description="Helical" evidence="14">
    <location>
        <begin position="79"/>
        <end position="105"/>
    </location>
</feature>
<gene>
    <name evidence="16" type="ORF">BPA01_49730</name>
</gene>
<feature type="transmembrane region" description="Helical" evidence="14">
    <location>
        <begin position="412"/>
        <end position="431"/>
    </location>
</feature>
<dbReference type="AlphaFoldDB" id="A0A4Y3PPQ2"/>
<evidence type="ECO:0000313" key="17">
    <source>
        <dbReference type="Proteomes" id="UP000316882"/>
    </source>
</evidence>
<dbReference type="GO" id="GO:1902600">
    <property type="term" value="P:proton transmembrane transport"/>
    <property type="evidence" value="ECO:0007669"/>
    <property type="project" value="UniProtKB-KW"/>
</dbReference>
<evidence type="ECO:0000256" key="10">
    <source>
        <dbReference type="ARBA" id="ARBA00023065"/>
    </source>
</evidence>
<protein>
    <recommendedName>
        <fullName evidence="13">Tetracycline resistance protein</fullName>
    </recommendedName>
</protein>
<dbReference type="InterPro" id="IPR011701">
    <property type="entry name" value="MFS"/>
</dbReference>
<feature type="transmembrane region" description="Helical" evidence="14">
    <location>
        <begin position="111"/>
        <end position="129"/>
    </location>
</feature>
<evidence type="ECO:0000256" key="14">
    <source>
        <dbReference type="SAM" id="Phobius"/>
    </source>
</evidence>
<keyword evidence="9 14" id="KW-1133">Transmembrane helix</keyword>
<dbReference type="RefSeq" id="WP_122966445.1">
    <property type="nucleotide sequence ID" value="NZ_BJMH01000039.1"/>
</dbReference>
<dbReference type="CDD" id="cd17321">
    <property type="entry name" value="MFS_MMR_MDR_like"/>
    <property type="match status" value="1"/>
</dbReference>
<comment type="similarity">
    <text evidence="3">Belongs to the major facilitator superfamily. TCR/Tet family.</text>
</comment>
<evidence type="ECO:0000256" key="1">
    <source>
        <dbReference type="ARBA" id="ARBA00003279"/>
    </source>
</evidence>
<keyword evidence="8" id="KW-0375">Hydrogen ion transport</keyword>
<dbReference type="Gene3D" id="1.20.1250.20">
    <property type="entry name" value="MFS general substrate transporter like domains"/>
    <property type="match status" value="1"/>
</dbReference>
<comment type="caution">
    <text evidence="16">The sequence shown here is derived from an EMBL/GenBank/DDBJ whole genome shotgun (WGS) entry which is preliminary data.</text>
</comment>
<evidence type="ECO:0000256" key="6">
    <source>
        <dbReference type="ARBA" id="ARBA00022475"/>
    </source>
</evidence>
<keyword evidence="5" id="KW-0050">Antiport</keyword>
<feature type="transmembrane region" description="Helical" evidence="14">
    <location>
        <begin position="12"/>
        <end position="36"/>
    </location>
</feature>
<evidence type="ECO:0000313" key="16">
    <source>
        <dbReference type="EMBL" id="GEB35393.1"/>
    </source>
</evidence>
<proteinExistence type="inferred from homology"/>
<comment type="function">
    <text evidence="1">Resistance to tetracycline by an active tetracycline efflux. This is an energy-dependent process that decreases the accumulation of the antibiotic in whole cells. This protein functions as a metal-tetracycline/H(+) antiporter.</text>
</comment>
<keyword evidence="7 14" id="KW-0812">Transmembrane</keyword>
<keyword evidence="11 14" id="KW-0472">Membrane</keyword>
<comment type="subcellular location">
    <subcellularLocation>
        <location evidence="2">Cell membrane</location>
        <topology evidence="2">Multi-pass membrane protein</topology>
    </subcellularLocation>
</comment>
<keyword evidence="6" id="KW-1003">Cell membrane</keyword>
<evidence type="ECO:0000256" key="12">
    <source>
        <dbReference type="ARBA" id="ARBA00023251"/>
    </source>
</evidence>
<feature type="transmembrane region" description="Helical" evidence="14">
    <location>
        <begin position="222"/>
        <end position="239"/>
    </location>
</feature>
<dbReference type="PRINTS" id="PR01036">
    <property type="entry name" value="TCRTETB"/>
</dbReference>
<reference evidence="16 17" key="1">
    <citation type="submission" date="2019-06" db="EMBL/GenBank/DDBJ databases">
        <title>Whole genome shotgun sequence of Brevibacillus parabrevis NBRC 12334.</title>
        <authorList>
            <person name="Hosoyama A."/>
            <person name="Uohara A."/>
            <person name="Ohji S."/>
            <person name="Ichikawa N."/>
        </authorList>
    </citation>
    <scope>NUCLEOTIDE SEQUENCE [LARGE SCALE GENOMIC DNA]</scope>
    <source>
        <strain evidence="16 17">NBRC 12334</strain>
    </source>
</reference>
<feature type="transmembrane region" description="Helical" evidence="14">
    <location>
        <begin position="323"/>
        <end position="340"/>
    </location>
</feature>
<feature type="transmembrane region" description="Helical" evidence="14">
    <location>
        <begin position="48"/>
        <end position="67"/>
    </location>
</feature>
<evidence type="ECO:0000256" key="2">
    <source>
        <dbReference type="ARBA" id="ARBA00004651"/>
    </source>
</evidence>
<keyword evidence="10" id="KW-0406">Ion transport</keyword>
<dbReference type="GO" id="GO:0015297">
    <property type="term" value="F:antiporter activity"/>
    <property type="evidence" value="ECO:0007669"/>
    <property type="project" value="UniProtKB-KW"/>
</dbReference>
<accession>A0A4Y3PPQ2</accession>
<evidence type="ECO:0000256" key="9">
    <source>
        <dbReference type="ARBA" id="ARBA00022989"/>
    </source>
</evidence>
<dbReference type="InterPro" id="IPR036259">
    <property type="entry name" value="MFS_trans_sf"/>
</dbReference>
<dbReference type="PANTHER" id="PTHR23501:SF188">
    <property type="entry name" value="TETRACYCLINE RESISTANCE PROTEIN"/>
    <property type="match status" value="1"/>
</dbReference>
<feature type="transmembrane region" description="Helical" evidence="14">
    <location>
        <begin position="288"/>
        <end position="311"/>
    </location>
</feature>
<feature type="transmembrane region" description="Helical" evidence="14">
    <location>
        <begin position="260"/>
        <end position="282"/>
    </location>
</feature>
<dbReference type="Pfam" id="PF07690">
    <property type="entry name" value="MFS_1"/>
    <property type="match status" value="1"/>
</dbReference>
<evidence type="ECO:0000256" key="7">
    <source>
        <dbReference type="ARBA" id="ARBA00022692"/>
    </source>
</evidence>
<sequence length="441" mass="47277">MLEQKKSLYSTWLVLTLCFVIMLAVINAVLFNVALADISGELSIGPSQVSWIVVGYSMMVAIGSITYGKLADRFRVKSLLIFALVLFLAGSLIGFGFSSFAAVIIGRIIQASGGSAFISLSMISVARFLQPEKRPGALAMFSATIALAAGIGPLVGGAVTHTLGWRYLFLLMVIAIVAIALLFKFMPKEEQQSSTSLPFDFAGAGLLFGVIVSVLFAVNLNGLFFLLALAFAFGFKWWLPRTSAPFVERDLFANQAYLRLIGIGFLMNVGAMANMFLAPLYLIHVHKLSPFVVGLLLFLGGISGVLSSFASGKLLPRVGGGKIIFAATVMMMTGFLAMGVIPRPDIIVVTILLLLTMMSYSAIQVSLNNLVPRTLLPSKIGVGLGFYNLLNFVGMAFGPAAASRLFEKTGNYSLIFLGMAVVICLHFLLVAKPTAVQQQSH</sequence>
<feature type="transmembrane region" description="Helical" evidence="14">
    <location>
        <begin position="136"/>
        <end position="159"/>
    </location>
</feature>
<dbReference type="PROSITE" id="PS50850">
    <property type="entry name" value="MFS"/>
    <property type="match status" value="1"/>
</dbReference>
<keyword evidence="17" id="KW-1185">Reference proteome</keyword>
<dbReference type="InterPro" id="IPR020846">
    <property type="entry name" value="MFS_dom"/>
</dbReference>
<dbReference type="Gene3D" id="1.20.1720.10">
    <property type="entry name" value="Multidrug resistance protein D"/>
    <property type="match status" value="1"/>
</dbReference>
<feature type="domain" description="Major facilitator superfamily (MFS) profile" evidence="15">
    <location>
        <begin position="13"/>
        <end position="436"/>
    </location>
</feature>
<evidence type="ECO:0000256" key="4">
    <source>
        <dbReference type="ARBA" id="ARBA00022448"/>
    </source>
</evidence>
<evidence type="ECO:0000256" key="8">
    <source>
        <dbReference type="ARBA" id="ARBA00022781"/>
    </source>
</evidence>
<feature type="transmembrane region" description="Helical" evidence="14">
    <location>
        <begin position="165"/>
        <end position="185"/>
    </location>
</feature>
<dbReference type="PANTHER" id="PTHR23501">
    <property type="entry name" value="MAJOR FACILITATOR SUPERFAMILY"/>
    <property type="match status" value="1"/>
</dbReference>
<evidence type="ECO:0000256" key="13">
    <source>
        <dbReference type="ARBA" id="ARBA00040630"/>
    </source>
</evidence>
<dbReference type="EMBL" id="BJMH01000039">
    <property type="protein sequence ID" value="GEB35393.1"/>
    <property type="molecule type" value="Genomic_DNA"/>
</dbReference>